<sequence length="648" mass="73541">MCDNQNFESPNPLNMDQITNDDIKSLLDYFSKNTYGAKAEDLEANTILQRCISLMKLDYSLMVVQNNNGELSSHYPSQLPILEYENGSNQNLNSSQSAQRTTNTIYESIYDVQKIRDLFYRAKFARCRARFPIPVILYKGKYICRSSTLSGGPEIYGRSGLDYLFYGSGDTSSKPRTEDEVDVACESETVSSQSDWQLFDKVRSQDIKLLKKLNVGTIVDLMVEKKKVKFGMYVTSSEKVDKENRYSDFNIISLPYPGCEFFKDFRDNNFNAEGLIFDWSQEQCDATVNVPDNPLLAQLKIEWTNYKKWDLVTMTQNYMKYLLKYLQDNSSGILIHCISGWDRTPLYISMIRLSLWADGLIHQNLDERQILYLTIAYDWMLFGHHLCDRLDKGENIFFFCFYMLKHLIGHEFSIAPGRYKRKLADKVVEESVNRTDSDTQLELLLENELRGSNISLNSICSTVSSKSQEPNNWYHHSDEPNGNPANCGNSLDVRDNLALGASASPQARRTSPVTVPMGTRLKRTESSTTTSSIHSNHSTQSTQSTHSTGSWQVVTTTGSLRGSDSSSGGDMPFSHSSMCTVIDGDEWLQDGTAFPLPCRKDRLLKVREYFYGCYFQSIGCKNVRFGPDSSIGAIFGNIAEKVGFSQRT</sequence>
<dbReference type="InterPro" id="IPR016130">
    <property type="entry name" value="Tyr_Pase_AS"/>
</dbReference>
<evidence type="ECO:0000313" key="5">
    <source>
        <dbReference type="Proteomes" id="UP001153737"/>
    </source>
</evidence>
<evidence type="ECO:0000256" key="1">
    <source>
        <dbReference type="ARBA" id="ARBA00007471"/>
    </source>
</evidence>
<dbReference type="GO" id="GO:0004438">
    <property type="term" value="F:phosphatidylinositol-3-phosphate phosphatase activity"/>
    <property type="evidence" value="ECO:0007669"/>
    <property type="project" value="InterPro"/>
</dbReference>
<feature type="compositionally biased region" description="Polar residues" evidence="2">
    <location>
        <begin position="503"/>
        <end position="513"/>
    </location>
</feature>
<comment type="similarity">
    <text evidence="1">Belongs to the protein-tyrosine phosphatase family. Non-receptor class myotubularin subfamily.</text>
</comment>
<feature type="region of interest" description="Disordered" evidence="2">
    <location>
        <begin position="469"/>
        <end position="550"/>
    </location>
</feature>
<organism evidence="4 5">
    <name type="scientific">Phaedon cochleariae</name>
    <name type="common">Mustard beetle</name>
    <dbReference type="NCBI Taxonomy" id="80249"/>
    <lineage>
        <taxon>Eukaryota</taxon>
        <taxon>Metazoa</taxon>
        <taxon>Ecdysozoa</taxon>
        <taxon>Arthropoda</taxon>
        <taxon>Hexapoda</taxon>
        <taxon>Insecta</taxon>
        <taxon>Pterygota</taxon>
        <taxon>Neoptera</taxon>
        <taxon>Endopterygota</taxon>
        <taxon>Coleoptera</taxon>
        <taxon>Polyphaga</taxon>
        <taxon>Cucujiformia</taxon>
        <taxon>Chrysomeloidea</taxon>
        <taxon>Chrysomelidae</taxon>
        <taxon>Chrysomelinae</taxon>
        <taxon>Chrysomelini</taxon>
        <taxon>Phaedon</taxon>
    </lineage>
</organism>
<feature type="compositionally biased region" description="Low complexity" evidence="2">
    <location>
        <begin position="526"/>
        <end position="550"/>
    </location>
</feature>
<dbReference type="InterPro" id="IPR039802">
    <property type="entry name" value="MTMR14"/>
</dbReference>
<dbReference type="InterPro" id="IPR010569">
    <property type="entry name" value="Myotubularin-like_Pase_dom"/>
</dbReference>
<dbReference type="SUPFAM" id="SSF52799">
    <property type="entry name" value="(Phosphotyrosine protein) phosphatases II"/>
    <property type="match status" value="1"/>
</dbReference>
<evidence type="ECO:0000313" key="4">
    <source>
        <dbReference type="EMBL" id="CAH1153683.1"/>
    </source>
</evidence>
<dbReference type="EMBL" id="OU896720">
    <property type="protein sequence ID" value="CAH1153683.1"/>
    <property type="molecule type" value="Genomic_DNA"/>
</dbReference>
<feature type="domain" description="Myotubularin phosphatase" evidence="3">
    <location>
        <begin position="122"/>
        <end position="394"/>
    </location>
</feature>
<protein>
    <recommendedName>
        <fullName evidence="3">Myotubularin phosphatase domain-containing protein</fullName>
    </recommendedName>
</protein>
<evidence type="ECO:0000259" key="3">
    <source>
        <dbReference type="Pfam" id="PF06602"/>
    </source>
</evidence>
<accession>A0A9P0DNY8</accession>
<reference evidence="4" key="1">
    <citation type="submission" date="2022-01" db="EMBL/GenBank/DDBJ databases">
        <authorList>
            <person name="King R."/>
        </authorList>
    </citation>
    <scope>NUCLEOTIDE SEQUENCE</scope>
</reference>
<dbReference type="Proteomes" id="UP001153737">
    <property type="component" value="Chromosome 14"/>
</dbReference>
<dbReference type="Pfam" id="PF06602">
    <property type="entry name" value="Myotub-related"/>
    <property type="match status" value="1"/>
</dbReference>
<dbReference type="PROSITE" id="PS00383">
    <property type="entry name" value="TYR_PHOSPHATASE_1"/>
    <property type="match status" value="1"/>
</dbReference>
<dbReference type="CDD" id="cd13213">
    <property type="entry name" value="PH-GRAM_MTMR14"/>
    <property type="match status" value="1"/>
</dbReference>
<dbReference type="PANTHER" id="PTHR13524:SF2">
    <property type="entry name" value="MYOTUBULARIN-RELATED PROTEIN 14"/>
    <property type="match status" value="1"/>
</dbReference>
<dbReference type="InterPro" id="IPR029021">
    <property type="entry name" value="Prot-tyrosine_phosphatase-like"/>
</dbReference>
<proteinExistence type="inferred from homology"/>
<evidence type="ECO:0000256" key="2">
    <source>
        <dbReference type="SAM" id="MobiDB-lite"/>
    </source>
</evidence>
<dbReference type="Gene3D" id="3.90.190.10">
    <property type="entry name" value="Protein tyrosine phosphatase superfamily"/>
    <property type="match status" value="1"/>
</dbReference>
<name>A0A9P0DNY8_PHACE</name>
<dbReference type="PANTHER" id="PTHR13524">
    <property type="entry name" value="MYOTUBULARIN-RELATED"/>
    <property type="match status" value="1"/>
</dbReference>
<gene>
    <name evidence="4" type="ORF">PHAECO_LOCUS4363</name>
</gene>
<reference evidence="4" key="2">
    <citation type="submission" date="2022-10" db="EMBL/GenBank/DDBJ databases">
        <authorList>
            <consortium name="ENA_rothamsted_submissions"/>
            <consortium name="culmorum"/>
            <person name="King R."/>
        </authorList>
    </citation>
    <scope>NUCLEOTIDE SEQUENCE</scope>
</reference>
<dbReference type="OrthoDB" id="2408718at2759"/>
<dbReference type="InterPro" id="IPR039803">
    <property type="entry name" value="MTMR14_PH-GRAM"/>
</dbReference>
<dbReference type="AlphaFoldDB" id="A0A9P0DNY8"/>
<keyword evidence="5" id="KW-1185">Reference proteome</keyword>